<keyword evidence="7" id="KW-1185">Reference proteome</keyword>
<keyword evidence="2 4" id="KW-0238">DNA-binding</keyword>
<dbReference type="EMBL" id="VJMG01000059">
    <property type="protein sequence ID" value="TRL35914.1"/>
    <property type="molecule type" value="Genomic_DNA"/>
</dbReference>
<dbReference type="PRINTS" id="PR00455">
    <property type="entry name" value="HTHTETR"/>
</dbReference>
<name>A0A549T223_9HYPH</name>
<keyword evidence="1" id="KW-0805">Transcription regulation</keyword>
<protein>
    <submittedName>
        <fullName evidence="6">TetR/AcrR family transcriptional regulator</fullName>
    </submittedName>
</protein>
<sequence length="287" mass="31597">MRGMAATYMSVAKGPSAQMAPRAMASARLWVCIGEVSGQKTDCKNDLETIAFPCRGRETLSFPVVNRRFSGRSAMASVQAAAKRPPSLSDDERKTLILQAAESVFEQFGYGDATMEEVARVCGMAKKTVYKFYPDKASLFGALVESHDDIALSEVRSVSPLGDPRDRLVRMLEELAALVLSPRQITLTRLVIAESIKYPELARRFHRDCVEKTLGHVTQALAQDSALRLPDGVDPRIVADMFVSTVLGTVHLRALMLNMRKAELETELAARIAFATDMIARIFVRTG</sequence>
<keyword evidence="3" id="KW-0804">Transcription</keyword>
<comment type="caution">
    <text evidence="6">The sequence shown here is derived from an EMBL/GenBank/DDBJ whole genome shotgun (WGS) entry which is preliminary data.</text>
</comment>
<feature type="domain" description="HTH tetR-type" evidence="5">
    <location>
        <begin position="91"/>
        <end position="151"/>
    </location>
</feature>
<dbReference type="GO" id="GO:0003700">
    <property type="term" value="F:DNA-binding transcription factor activity"/>
    <property type="evidence" value="ECO:0007669"/>
    <property type="project" value="TreeGrafter"/>
</dbReference>
<dbReference type="InterPro" id="IPR039536">
    <property type="entry name" value="TetR_C_Proteobacteria"/>
</dbReference>
<dbReference type="InterPro" id="IPR036271">
    <property type="entry name" value="Tet_transcr_reg_TetR-rel_C_sf"/>
</dbReference>
<dbReference type="SUPFAM" id="SSF48498">
    <property type="entry name" value="Tetracyclin repressor-like, C-terminal domain"/>
    <property type="match status" value="1"/>
</dbReference>
<evidence type="ECO:0000313" key="6">
    <source>
        <dbReference type="EMBL" id="TRL35914.1"/>
    </source>
</evidence>
<dbReference type="PROSITE" id="PS50977">
    <property type="entry name" value="HTH_TETR_2"/>
    <property type="match status" value="1"/>
</dbReference>
<dbReference type="AlphaFoldDB" id="A0A549T223"/>
<accession>A0A549T223</accession>
<feature type="DNA-binding region" description="H-T-H motif" evidence="4">
    <location>
        <begin position="114"/>
        <end position="133"/>
    </location>
</feature>
<dbReference type="InterPro" id="IPR050109">
    <property type="entry name" value="HTH-type_TetR-like_transc_reg"/>
</dbReference>
<dbReference type="Proteomes" id="UP000316801">
    <property type="component" value="Unassembled WGS sequence"/>
</dbReference>
<dbReference type="InterPro" id="IPR009057">
    <property type="entry name" value="Homeodomain-like_sf"/>
</dbReference>
<dbReference type="InterPro" id="IPR001647">
    <property type="entry name" value="HTH_TetR"/>
</dbReference>
<dbReference type="GO" id="GO:0000976">
    <property type="term" value="F:transcription cis-regulatory region binding"/>
    <property type="evidence" value="ECO:0007669"/>
    <property type="project" value="TreeGrafter"/>
</dbReference>
<dbReference type="Pfam" id="PF00440">
    <property type="entry name" value="TetR_N"/>
    <property type="match status" value="1"/>
</dbReference>
<proteinExistence type="predicted"/>
<dbReference type="PANTHER" id="PTHR30055:SF234">
    <property type="entry name" value="HTH-TYPE TRANSCRIPTIONAL REGULATOR BETI"/>
    <property type="match status" value="1"/>
</dbReference>
<dbReference type="PANTHER" id="PTHR30055">
    <property type="entry name" value="HTH-TYPE TRANSCRIPTIONAL REGULATOR RUTR"/>
    <property type="match status" value="1"/>
</dbReference>
<reference evidence="6 7" key="1">
    <citation type="submission" date="2019-07" db="EMBL/GenBank/DDBJ databases">
        <title>Ln-dependent methylotrophs.</title>
        <authorList>
            <person name="Tani A."/>
        </authorList>
    </citation>
    <scope>NUCLEOTIDE SEQUENCE [LARGE SCALE GENOMIC DNA]</scope>
    <source>
        <strain evidence="6 7">SM12</strain>
    </source>
</reference>
<evidence type="ECO:0000313" key="7">
    <source>
        <dbReference type="Proteomes" id="UP000316801"/>
    </source>
</evidence>
<dbReference type="Pfam" id="PF14246">
    <property type="entry name" value="TetR_C_7"/>
    <property type="match status" value="1"/>
</dbReference>
<evidence type="ECO:0000256" key="2">
    <source>
        <dbReference type="ARBA" id="ARBA00023125"/>
    </source>
</evidence>
<organism evidence="6 7">
    <name type="scientific">Rhizobium straminoryzae</name>
    <dbReference type="NCBI Taxonomy" id="1387186"/>
    <lineage>
        <taxon>Bacteria</taxon>
        <taxon>Pseudomonadati</taxon>
        <taxon>Pseudomonadota</taxon>
        <taxon>Alphaproteobacteria</taxon>
        <taxon>Hyphomicrobiales</taxon>
        <taxon>Rhizobiaceae</taxon>
        <taxon>Rhizobium/Agrobacterium group</taxon>
        <taxon>Rhizobium</taxon>
    </lineage>
</organism>
<gene>
    <name evidence="6" type="ORF">FNA46_18815</name>
</gene>
<dbReference type="SUPFAM" id="SSF46689">
    <property type="entry name" value="Homeodomain-like"/>
    <property type="match status" value="1"/>
</dbReference>
<dbReference type="Gene3D" id="1.10.357.10">
    <property type="entry name" value="Tetracycline Repressor, domain 2"/>
    <property type="match status" value="1"/>
</dbReference>
<evidence type="ECO:0000256" key="4">
    <source>
        <dbReference type="PROSITE-ProRule" id="PRU00335"/>
    </source>
</evidence>
<evidence type="ECO:0000256" key="1">
    <source>
        <dbReference type="ARBA" id="ARBA00023015"/>
    </source>
</evidence>
<evidence type="ECO:0000256" key="3">
    <source>
        <dbReference type="ARBA" id="ARBA00023163"/>
    </source>
</evidence>
<evidence type="ECO:0000259" key="5">
    <source>
        <dbReference type="PROSITE" id="PS50977"/>
    </source>
</evidence>